<dbReference type="PROSITE" id="PS00501">
    <property type="entry name" value="SPASE_I_1"/>
    <property type="match status" value="1"/>
</dbReference>
<dbReference type="Proteomes" id="UP000290649">
    <property type="component" value="Unassembled WGS sequence"/>
</dbReference>
<dbReference type="SUPFAM" id="SSF51306">
    <property type="entry name" value="LexA/Signal peptidase"/>
    <property type="match status" value="1"/>
</dbReference>
<evidence type="ECO:0000256" key="9">
    <source>
        <dbReference type="RuleBase" id="RU362042"/>
    </source>
</evidence>
<dbReference type="PANTHER" id="PTHR43390">
    <property type="entry name" value="SIGNAL PEPTIDASE I"/>
    <property type="match status" value="1"/>
</dbReference>
<keyword evidence="12" id="KW-1185">Reference proteome</keyword>
<evidence type="ECO:0000256" key="2">
    <source>
        <dbReference type="ARBA" id="ARBA00004401"/>
    </source>
</evidence>
<dbReference type="NCBIfam" id="TIGR02227">
    <property type="entry name" value="sigpep_I_bact"/>
    <property type="match status" value="1"/>
</dbReference>
<keyword evidence="5 8" id="KW-0645">Protease</keyword>
<dbReference type="GO" id="GO:0004252">
    <property type="term" value="F:serine-type endopeptidase activity"/>
    <property type="evidence" value="ECO:0007669"/>
    <property type="project" value="InterPro"/>
</dbReference>
<feature type="active site" evidence="7">
    <location>
        <position position="35"/>
    </location>
</feature>
<dbReference type="Pfam" id="PF10502">
    <property type="entry name" value="Peptidase_S26"/>
    <property type="match status" value="1"/>
</dbReference>
<dbReference type="PRINTS" id="PR00727">
    <property type="entry name" value="LEADERPTASE"/>
</dbReference>
<name>A0A4Q0VYL0_9BACI</name>
<sequence length="198" mass="22725">MKELFSWGKTIVFSLAIFIVISIFVFQPYTVNGSSMEPTFIGTDPYDEEQKGDRVFVSKSSYKLFGEPKAGDIIVIDSRTYKPRTLVDELKEHPLVAIFKESPDNYKWIKRVIGEPGDRLELKQGTLYRNGEELNEDYIFEGMDGSFEAITVPEDHVFVLGDNRNHSGDSRMIGTIPYENIVGKVMVRYFPFNKLNLF</sequence>
<evidence type="ECO:0000313" key="12">
    <source>
        <dbReference type="Proteomes" id="UP000290649"/>
    </source>
</evidence>
<keyword evidence="8" id="KW-0472">Membrane</keyword>
<comment type="similarity">
    <text evidence="3 9">Belongs to the peptidase S26 family.</text>
</comment>
<comment type="catalytic activity">
    <reaction evidence="1 8">
        <text>Cleavage of hydrophobic, N-terminal signal or leader sequences from secreted and periplasmic proteins.</text>
        <dbReference type="EC" id="3.4.21.89"/>
    </reaction>
</comment>
<dbReference type="EC" id="3.4.21.89" evidence="4 8"/>
<evidence type="ECO:0000256" key="3">
    <source>
        <dbReference type="ARBA" id="ARBA00009370"/>
    </source>
</evidence>
<dbReference type="OrthoDB" id="9802919at2"/>
<keyword evidence="8" id="KW-1133">Transmembrane helix</keyword>
<dbReference type="InterPro" id="IPR019757">
    <property type="entry name" value="Pept_S26A_signal_pept_1_Lys-AS"/>
</dbReference>
<evidence type="ECO:0000313" key="11">
    <source>
        <dbReference type="EMBL" id="RXJ04639.1"/>
    </source>
</evidence>
<gene>
    <name evidence="11" type="primary">lepB</name>
    <name evidence="11" type="ORF">DS745_02410</name>
</gene>
<dbReference type="GO" id="GO:0009003">
    <property type="term" value="F:signal peptidase activity"/>
    <property type="evidence" value="ECO:0007669"/>
    <property type="project" value="UniProtKB-EC"/>
</dbReference>
<dbReference type="InterPro" id="IPR019758">
    <property type="entry name" value="Pept_S26A_signal_pept_1_CS"/>
</dbReference>
<evidence type="ECO:0000256" key="7">
    <source>
        <dbReference type="PIRSR" id="PIRSR600223-1"/>
    </source>
</evidence>
<dbReference type="Gene3D" id="2.10.109.10">
    <property type="entry name" value="Umud Fragment, subunit A"/>
    <property type="match status" value="1"/>
</dbReference>
<evidence type="ECO:0000259" key="10">
    <source>
        <dbReference type="Pfam" id="PF10502"/>
    </source>
</evidence>
<organism evidence="11 12">
    <name type="scientific">Anaerobacillus alkaliphilus</name>
    <dbReference type="NCBI Taxonomy" id="1548597"/>
    <lineage>
        <taxon>Bacteria</taxon>
        <taxon>Bacillati</taxon>
        <taxon>Bacillota</taxon>
        <taxon>Bacilli</taxon>
        <taxon>Bacillales</taxon>
        <taxon>Bacillaceae</taxon>
        <taxon>Anaerobacillus</taxon>
    </lineage>
</organism>
<comment type="subcellular location">
    <subcellularLocation>
        <location evidence="2">Cell membrane</location>
        <topology evidence="2">Single-pass type II membrane protein</topology>
    </subcellularLocation>
    <subcellularLocation>
        <location evidence="9">Membrane</location>
        <topology evidence="9">Single-pass type II membrane protein</topology>
    </subcellularLocation>
</comment>
<dbReference type="PROSITE" id="PS00760">
    <property type="entry name" value="SPASE_I_2"/>
    <property type="match status" value="1"/>
</dbReference>
<dbReference type="CDD" id="cd06530">
    <property type="entry name" value="S26_SPase_I"/>
    <property type="match status" value="1"/>
</dbReference>
<reference evidence="11 12" key="1">
    <citation type="journal article" date="2019" name="Int. J. Syst. Evol. Microbiol.">
        <title>Anaerobacillus alkaliphilus sp. nov., a novel alkaliphilic and moderately halophilic bacterium.</title>
        <authorList>
            <person name="Borsodi A.K."/>
            <person name="Aszalos J.M."/>
            <person name="Bihari P."/>
            <person name="Nagy I."/>
            <person name="Schumann P."/>
            <person name="Sproer C."/>
            <person name="Kovacs A.L."/>
            <person name="Boka K."/>
            <person name="Dobosy P."/>
            <person name="Ovari M."/>
            <person name="Szili-Kovacs T."/>
            <person name="Toth E."/>
        </authorList>
    </citation>
    <scope>NUCLEOTIDE SEQUENCE [LARGE SCALE GENOMIC DNA]</scope>
    <source>
        <strain evidence="11 12">B16-10</strain>
    </source>
</reference>
<evidence type="ECO:0000256" key="1">
    <source>
        <dbReference type="ARBA" id="ARBA00000677"/>
    </source>
</evidence>
<dbReference type="InterPro" id="IPR019756">
    <property type="entry name" value="Pept_S26A_signal_pept_1_Ser-AS"/>
</dbReference>
<accession>A0A4Q0VYL0</accession>
<evidence type="ECO:0000256" key="5">
    <source>
        <dbReference type="ARBA" id="ARBA00022670"/>
    </source>
</evidence>
<keyword evidence="8" id="KW-0812">Transmembrane</keyword>
<evidence type="ECO:0000256" key="8">
    <source>
        <dbReference type="RuleBase" id="RU003993"/>
    </source>
</evidence>
<dbReference type="InterPro" id="IPR000223">
    <property type="entry name" value="Pept_S26A_signal_pept_1"/>
</dbReference>
<feature type="active site" evidence="7">
    <location>
        <position position="110"/>
    </location>
</feature>
<evidence type="ECO:0000256" key="4">
    <source>
        <dbReference type="ARBA" id="ARBA00013208"/>
    </source>
</evidence>
<keyword evidence="6 8" id="KW-0378">Hydrolase</keyword>
<comment type="caution">
    <text evidence="11">The sequence shown here is derived from an EMBL/GenBank/DDBJ whole genome shotgun (WGS) entry which is preliminary data.</text>
</comment>
<proteinExistence type="inferred from homology"/>
<evidence type="ECO:0000256" key="6">
    <source>
        <dbReference type="ARBA" id="ARBA00022801"/>
    </source>
</evidence>
<dbReference type="GO" id="GO:0005886">
    <property type="term" value="C:plasma membrane"/>
    <property type="evidence" value="ECO:0007669"/>
    <property type="project" value="UniProtKB-SubCell"/>
</dbReference>
<dbReference type="PANTHER" id="PTHR43390:SF1">
    <property type="entry name" value="CHLOROPLAST PROCESSING PEPTIDASE"/>
    <property type="match status" value="1"/>
</dbReference>
<protein>
    <recommendedName>
        <fullName evidence="4 8">Signal peptidase I</fullName>
        <ecNumber evidence="4 8">3.4.21.89</ecNumber>
    </recommendedName>
</protein>
<feature type="transmembrane region" description="Helical" evidence="8">
    <location>
        <begin position="6"/>
        <end position="26"/>
    </location>
</feature>
<dbReference type="AlphaFoldDB" id="A0A4Q0VYL0"/>
<dbReference type="InterPro" id="IPR019533">
    <property type="entry name" value="Peptidase_S26"/>
</dbReference>
<dbReference type="GO" id="GO:0006465">
    <property type="term" value="P:signal peptide processing"/>
    <property type="evidence" value="ECO:0007669"/>
    <property type="project" value="InterPro"/>
</dbReference>
<dbReference type="EMBL" id="QOUX01000001">
    <property type="protein sequence ID" value="RXJ04639.1"/>
    <property type="molecule type" value="Genomic_DNA"/>
</dbReference>
<feature type="domain" description="Peptidase S26" evidence="10">
    <location>
        <begin position="5"/>
        <end position="190"/>
    </location>
</feature>
<dbReference type="PROSITE" id="PS00761">
    <property type="entry name" value="SPASE_I_3"/>
    <property type="match status" value="1"/>
</dbReference>
<dbReference type="InterPro" id="IPR036286">
    <property type="entry name" value="LexA/Signal_pep-like_sf"/>
</dbReference>